<dbReference type="GO" id="GO:0032797">
    <property type="term" value="C:SMN complex"/>
    <property type="evidence" value="ECO:0007669"/>
    <property type="project" value="TreeGrafter"/>
</dbReference>
<accession>A0AAD7QTQ1</accession>
<dbReference type="RefSeq" id="XP_056044655.1">
    <property type="nucleotide sequence ID" value="XM_056187327.1"/>
</dbReference>
<evidence type="ECO:0000313" key="4">
    <source>
        <dbReference type="Proteomes" id="UP001217417"/>
    </source>
</evidence>
<name>A0AAD7QTQ1_9ASCO</name>
<dbReference type="AlphaFoldDB" id="A0AAD7QTQ1"/>
<protein>
    <submittedName>
        <fullName evidence="3">Survival motor neuron interacting protein 1-domain-containing protein</fullName>
    </submittedName>
</protein>
<organism evidence="3 4">
    <name type="scientific">Lipomyces tetrasporus</name>
    <dbReference type="NCBI Taxonomy" id="54092"/>
    <lineage>
        <taxon>Eukaryota</taxon>
        <taxon>Fungi</taxon>
        <taxon>Dikarya</taxon>
        <taxon>Ascomycota</taxon>
        <taxon>Saccharomycotina</taxon>
        <taxon>Lipomycetes</taxon>
        <taxon>Lipomycetales</taxon>
        <taxon>Lipomycetaceae</taxon>
        <taxon>Lipomyces</taxon>
    </lineage>
</organism>
<comment type="caution">
    <text evidence="3">The sequence shown here is derived from an EMBL/GenBank/DDBJ whole genome shotgun (WGS) entry which is preliminary data.</text>
</comment>
<keyword evidence="4" id="KW-1185">Reference proteome</keyword>
<sequence>MSSRKRRASSSPVSEWDKYYDNASGSGDEQLDDAEVEIVFNESQTDEPGEDLDDDDEECRYKPKSTTIRLGTYTAGPLDPMTGQRGALPISDDARSIMLNYDDESSIPEDGMSYLRFVRREAEARPSFVSSRRSRSDRECATTDVQNPREPQPVSDHPITKEWHRYIMSQYKFSRSVLEASYEAMPVIIQRSELPDSLASWREFIQSSDHPPTMQLLSVLEQEDIFRLFKYFQRWITPNISLSMSRWLFALLVRTSDIVPGNEISILRQLSQKCLEVKRESKELTNISRATVDMVVSIVSEFFSQKDLAAYLF</sequence>
<proteinExistence type="inferred from homology"/>
<dbReference type="PANTHER" id="PTHR12794:SF0">
    <property type="entry name" value="GEM-ASSOCIATED PROTEIN 2"/>
    <property type="match status" value="1"/>
</dbReference>
<gene>
    <name evidence="3" type="ORF">POJ06DRAFT_250755</name>
</gene>
<dbReference type="Pfam" id="PF04938">
    <property type="entry name" value="SIP1"/>
    <property type="match status" value="1"/>
</dbReference>
<evidence type="ECO:0000256" key="2">
    <source>
        <dbReference type="SAM" id="MobiDB-lite"/>
    </source>
</evidence>
<dbReference type="Gene3D" id="1.20.58.1070">
    <property type="match status" value="1"/>
</dbReference>
<feature type="region of interest" description="Disordered" evidence="2">
    <location>
        <begin position="126"/>
        <end position="157"/>
    </location>
</feature>
<evidence type="ECO:0000256" key="1">
    <source>
        <dbReference type="ARBA" id="ARBA00025758"/>
    </source>
</evidence>
<feature type="compositionally biased region" description="Acidic residues" evidence="2">
    <location>
        <begin position="44"/>
        <end position="58"/>
    </location>
</feature>
<reference evidence="3" key="1">
    <citation type="submission" date="2023-03" db="EMBL/GenBank/DDBJ databases">
        <title>Near-Complete genome sequence of Lipomyces tetrasporous NRRL Y-64009, an oleaginous yeast capable of growing on lignocellulosic hydrolysates.</title>
        <authorList>
            <consortium name="Lawrence Berkeley National Laboratory"/>
            <person name="Jagtap S.S."/>
            <person name="Liu J.-J."/>
            <person name="Walukiewicz H.E."/>
            <person name="Pangilinan J."/>
            <person name="Lipzen A."/>
            <person name="Ahrendt S."/>
            <person name="Koriabine M."/>
            <person name="Cobaugh K."/>
            <person name="Salamov A."/>
            <person name="Yoshinaga Y."/>
            <person name="Ng V."/>
            <person name="Daum C."/>
            <person name="Grigoriev I.V."/>
            <person name="Slininger P.J."/>
            <person name="Dien B.S."/>
            <person name="Jin Y.-S."/>
            <person name="Rao C.V."/>
        </authorList>
    </citation>
    <scope>NUCLEOTIDE SEQUENCE</scope>
    <source>
        <strain evidence="3">NRRL Y-64009</strain>
    </source>
</reference>
<dbReference type="GeneID" id="80882493"/>
<dbReference type="GO" id="GO:0000387">
    <property type="term" value="P:spliceosomal snRNP assembly"/>
    <property type="evidence" value="ECO:0007669"/>
    <property type="project" value="InterPro"/>
</dbReference>
<dbReference type="Proteomes" id="UP001217417">
    <property type="component" value="Unassembled WGS sequence"/>
</dbReference>
<dbReference type="GO" id="GO:0005634">
    <property type="term" value="C:nucleus"/>
    <property type="evidence" value="ECO:0007669"/>
    <property type="project" value="TreeGrafter"/>
</dbReference>
<feature type="region of interest" description="Disordered" evidence="2">
    <location>
        <begin position="1"/>
        <end position="58"/>
    </location>
</feature>
<comment type="similarity">
    <text evidence="1">Belongs to the gemin-2 family.</text>
</comment>
<dbReference type="InterPro" id="IPR035426">
    <property type="entry name" value="Gemin2/Brr1"/>
</dbReference>
<dbReference type="EMBL" id="JARPMG010000004">
    <property type="protein sequence ID" value="KAJ8101205.1"/>
    <property type="molecule type" value="Genomic_DNA"/>
</dbReference>
<dbReference type="PANTHER" id="PTHR12794">
    <property type="entry name" value="GEMIN2"/>
    <property type="match status" value="1"/>
</dbReference>
<evidence type="ECO:0000313" key="3">
    <source>
        <dbReference type="EMBL" id="KAJ8101205.1"/>
    </source>
</evidence>